<keyword evidence="2" id="KW-1185">Reference proteome</keyword>
<reference evidence="3" key="1">
    <citation type="submission" date="2025-08" db="UniProtKB">
        <authorList>
            <consortium name="RefSeq"/>
        </authorList>
    </citation>
    <scope>IDENTIFICATION</scope>
    <source>
        <tissue evidence="3">Ear skin</tissue>
    </source>
</reference>
<evidence type="ECO:0000313" key="3">
    <source>
        <dbReference type="RefSeq" id="XP_032330089.1"/>
    </source>
</evidence>
<gene>
    <name evidence="3" type="primary">LOC116661691</name>
</gene>
<proteinExistence type="predicted"/>
<evidence type="ECO:0000256" key="1">
    <source>
        <dbReference type="SAM" id="MobiDB-lite"/>
    </source>
</evidence>
<feature type="region of interest" description="Disordered" evidence="1">
    <location>
        <begin position="1"/>
        <end position="26"/>
    </location>
</feature>
<feature type="region of interest" description="Disordered" evidence="1">
    <location>
        <begin position="76"/>
        <end position="153"/>
    </location>
</feature>
<name>A0A8B8SK11_CAMFR</name>
<sequence>MLLLGSDLVPPAPRQHNTWDSGEQKETQLRLGATGVIPVGVLQRPWVEGCAREDFGSCPGAPATAVQGQVCTCRLSPQPGSPQSAAGVPFPSPARESSPPGLPLLGRRPVPAPGRAVSRAGGVCGPGRGRAAGAGAGLRAGLQPASPPPLSLPRDPGAALLSLSRSLGTSSVVWALLPGLRASGCEPQLLLVESGKGSVSAERASVSSLSVSAPDELADVVAWAKLRTQMPAPCHSQAGSIPVTCHLLLSPQASVNVGTSVQRKQGPTSPPGQNEPCVPGMAPGIKIQQRIKPPSWWVCLFWYRKGSASI</sequence>
<accession>A0A8B8SK11</accession>
<evidence type="ECO:0000313" key="2">
    <source>
        <dbReference type="Proteomes" id="UP000694856"/>
    </source>
</evidence>
<dbReference type="RefSeq" id="XP_032330089.1">
    <property type="nucleotide sequence ID" value="XM_032474198.1"/>
</dbReference>
<dbReference type="AlphaFoldDB" id="A0A8B8SK11"/>
<feature type="compositionally biased region" description="Low complexity" evidence="1">
    <location>
        <begin position="97"/>
        <end position="121"/>
    </location>
</feature>
<dbReference type="GeneID" id="116661691"/>
<dbReference type="Proteomes" id="UP000694856">
    <property type="component" value="Chromosome 36"/>
</dbReference>
<organism evidence="2 3">
    <name type="scientific">Camelus ferus</name>
    <name type="common">Wild bactrian camel</name>
    <name type="synonym">Camelus bactrianus ferus</name>
    <dbReference type="NCBI Taxonomy" id="419612"/>
    <lineage>
        <taxon>Eukaryota</taxon>
        <taxon>Metazoa</taxon>
        <taxon>Chordata</taxon>
        <taxon>Craniata</taxon>
        <taxon>Vertebrata</taxon>
        <taxon>Euteleostomi</taxon>
        <taxon>Mammalia</taxon>
        <taxon>Eutheria</taxon>
        <taxon>Laurasiatheria</taxon>
        <taxon>Artiodactyla</taxon>
        <taxon>Tylopoda</taxon>
        <taxon>Camelidae</taxon>
        <taxon>Camelus</taxon>
    </lineage>
</organism>
<dbReference type="KEGG" id="cfr:116661691"/>
<feature type="compositionally biased region" description="Gly residues" evidence="1">
    <location>
        <begin position="122"/>
        <end position="138"/>
    </location>
</feature>
<protein>
    <submittedName>
        <fullName evidence="3">Uncharacterized protein LOC116661691</fullName>
    </submittedName>
</protein>